<gene>
    <name evidence="2" type="ORF">SISSUDRAFT_1046301</name>
</gene>
<dbReference type="OrthoDB" id="411017at2759"/>
<dbReference type="GO" id="GO:0005778">
    <property type="term" value="C:peroxisomal membrane"/>
    <property type="evidence" value="ECO:0007669"/>
    <property type="project" value="TreeGrafter"/>
</dbReference>
<evidence type="ECO:0000313" key="2">
    <source>
        <dbReference type="EMBL" id="KZT38975.1"/>
    </source>
</evidence>
<dbReference type="GO" id="GO:0016559">
    <property type="term" value="P:peroxisome fission"/>
    <property type="evidence" value="ECO:0007669"/>
    <property type="project" value="TreeGrafter"/>
</dbReference>
<organism evidence="2 3">
    <name type="scientific">Sistotremastrum suecicum HHB10207 ss-3</name>
    <dbReference type="NCBI Taxonomy" id="1314776"/>
    <lineage>
        <taxon>Eukaryota</taxon>
        <taxon>Fungi</taxon>
        <taxon>Dikarya</taxon>
        <taxon>Basidiomycota</taxon>
        <taxon>Agaricomycotina</taxon>
        <taxon>Agaricomycetes</taxon>
        <taxon>Sistotremastrales</taxon>
        <taxon>Sistotremastraceae</taxon>
        <taxon>Sistotremastrum</taxon>
    </lineage>
</organism>
<dbReference type="Proteomes" id="UP000076798">
    <property type="component" value="Unassembled WGS sequence"/>
</dbReference>
<feature type="compositionally biased region" description="Polar residues" evidence="1">
    <location>
        <begin position="53"/>
        <end position="73"/>
    </location>
</feature>
<protein>
    <submittedName>
        <fullName evidence="2">Uncharacterized protein</fullName>
    </submittedName>
</protein>
<sequence>MSGISFPSSSSGSSHHLQHSQSASAFFPPSFDPSSATSAFQINPLAHHPPRTPRTSIISNSTTYNADTYNNTEEQGEKPVYTEERLSVKDDAHSEFGYGQAKPQVRVTEVWKELIATSTGRDKALKLLQYSIRVLLLFQSNVVNGGYSRVLRKPRVESPIEIEAVKRLSSTAAGLSIARKCMILFNWVTPLNTITQPQALPFATAKGIKPPPPKPLLYSFLHAPPPVLLDLVNSLSDDISTFSKLGLLGKRLGERAGRFADWTWFATTLVGLVEVTMERQLVKTLIHDVESRLYSETMTTMTAGSTAGQLADEQELKKLRLQLHWLQISRIKLIMDLIFVSYECFRIKRAKDTVKTFTGLAAAILSSAKLYHRHHTILSKSPTL</sequence>
<dbReference type="AlphaFoldDB" id="A0A166DWQ8"/>
<evidence type="ECO:0000256" key="1">
    <source>
        <dbReference type="SAM" id="MobiDB-lite"/>
    </source>
</evidence>
<feature type="region of interest" description="Disordered" evidence="1">
    <location>
        <begin position="1"/>
        <end position="28"/>
    </location>
</feature>
<dbReference type="EMBL" id="KV428054">
    <property type="protein sequence ID" value="KZT38975.1"/>
    <property type="molecule type" value="Genomic_DNA"/>
</dbReference>
<reference evidence="2 3" key="1">
    <citation type="journal article" date="2016" name="Mol. Biol. Evol.">
        <title>Comparative Genomics of Early-Diverging Mushroom-Forming Fungi Provides Insights into the Origins of Lignocellulose Decay Capabilities.</title>
        <authorList>
            <person name="Nagy L.G."/>
            <person name="Riley R."/>
            <person name="Tritt A."/>
            <person name="Adam C."/>
            <person name="Daum C."/>
            <person name="Floudas D."/>
            <person name="Sun H."/>
            <person name="Yadav J.S."/>
            <person name="Pangilinan J."/>
            <person name="Larsson K.H."/>
            <person name="Matsuura K."/>
            <person name="Barry K."/>
            <person name="Labutti K."/>
            <person name="Kuo R."/>
            <person name="Ohm R.A."/>
            <person name="Bhattacharya S.S."/>
            <person name="Shirouzu T."/>
            <person name="Yoshinaga Y."/>
            <person name="Martin F.M."/>
            <person name="Grigoriev I.V."/>
            <person name="Hibbett D.S."/>
        </authorList>
    </citation>
    <scope>NUCLEOTIDE SEQUENCE [LARGE SCALE GENOMIC DNA]</scope>
    <source>
        <strain evidence="2 3">HHB10207 ss-3</strain>
    </source>
</reference>
<accession>A0A166DWQ8</accession>
<proteinExistence type="predicted"/>
<name>A0A166DWQ8_9AGAM</name>
<dbReference type="STRING" id="1314776.A0A166DWQ8"/>
<dbReference type="PANTHER" id="PTHR12652:SF19">
    <property type="entry name" value="PEROXISOMAL BIOGENESIS FACTOR 11"/>
    <property type="match status" value="1"/>
</dbReference>
<keyword evidence="3" id="KW-1185">Reference proteome</keyword>
<feature type="region of interest" description="Disordered" evidence="1">
    <location>
        <begin position="43"/>
        <end position="78"/>
    </location>
</feature>
<dbReference type="PANTHER" id="PTHR12652">
    <property type="entry name" value="PEROXISOMAL BIOGENESIS FACTOR 11"/>
    <property type="match status" value="1"/>
</dbReference>
<evidence type="ECO:0000313" key="3">
    <source>
        <dbReference type="Proteomes" id="UP000076798"/>
    </source>
</evidence>